<evidence type="ECO:0000256" key="7">
    <source>
        <dbReference type="ARBA" id="ARBA00047899"/>
    </source>
</evidence>
<dbReference type="InterPro" id="IPR016024">
    <property type="entry name" value="ARM-type_fold"/>
</dbReference>
<dbReference type="Pfam" id="PF02260">
    <property type="entry name" value="FATC"/>
    <property type="match status" value="1"/>
</dbReference>
<name>A0A1X2GKV0_9FUNG</name>
<dbReference type="Pfam" id="PF00454">
    <property type="entry name" value="PI3_PI4_kinase"/>
    <property type="match status" value="1"/>
</dbReference>
<dbReference type="SMART" id="SM01343">
    <property type="entry name" value="FATC"/>
    <property type="match status" value="1"/>
</dbReference>
<evidence type="ECO:0000256" key="1">
    <source>
        <dbReference type="ARBA" id="ARBA00012513"/>
    </source>
</evidence>
<evidence type="ECO:0000259" key="11">
    <source>
        <dbReference type="PROSITE" id="PS51190"/>
    </source>
</evidence>
<evidence type="ECO:0000259" key="10">
    <source>
        <dbReference type="PROSITE" id="PS50290"/>
    </source>
</evidence>
<evidence type="ECO:0000256" key="6">
    <source>
        <dbReference type="ARBA" id="ARBA00023161"/>
    </source>
</evidence>
<dbReference type="GO" id="GO:0000184">
    <property type="term" value="P:nuclear-transcribed mRNA catabolic process, nonsense-mediated decay"/>
    <property type="evidence" value="ECO:0007669"/>
    <property type="project" value="UniProtKB-KW"/>
</dbReference>
<dbReference type="Gene3D" id="3.30.1010.10">
    <property type="entry name" value="Phosphatidylinositol 3-kinase Catalytic Subunit, Chain A, domain 4"/>
    <property type="match status" value="1"/>
</dbReference>
<dbReference type="Gene3D" id="1.10.1070.11">
    <property type="entry name" value="Phosphatidylinositol 3-/4-kinase, catalytic domain"/>
    <property type="match status" value="1"/>
</dbReference>
<comment type="catalytic activity">
    <reaction evidence="8">
        <text>L-seryl-[protein] + ATP = O-phospho-L-seryl-[protein] + ADP + H(+)</text>
        <dbReference type="Rhea" id="RHEA:17989"/>
        <dbReference type="Rhea" id="RHEA-COMP:9863"/>
        <dbReference type="Rhea" id="RHEA-COMP:11604"/>
        <dbReference type="ChEBI" id="CHEBI:15378"/>
        <dbReference type="ChEBI" id="CHEBI:29999"/>
        <dbReference type="ChEBI" id="CHEBI:30616"/>
        <dbReference type="ChEBI" id="CHEBI:83421"/>
        <dbReference type="ChEBI" id="CHEBI:456216"/>
        <dbReference type="EC" id="2.7.11.1"/>
    </reaction>
</comment>
<feature type="domain" description="FATC" evidence="11">
    <location>
        <begin position="3191"/>
        <end position="3223"/>
    </location>
</feature>
<feature type="region of interest" description="Disordered" evidence="9">
    <location>
        <begin position="2965"/>
        <end position="3037"/>
    </location>
</feature>
<feature type="compositionally biased region" description="Low complexity" evidence="9">
    <location>
        <begin position="41"/>
        <end position="57"/>
    </location>
</feature>
<keyword evidence="5" id="KW-0067">ATP-binding</keyword>
<dbReference type="Pfam" id="PF15785">
    <property type="entry name" value="SMG1"/>
    <property type="match status" value="1"/>
</dbReference>
<protein>
    <recommendedName>
        <fullName evidence="1">non-specific serine/threonine protein kinase</fullName>
        <ecNumber evidence="1">2.7.11.1</ecNumber>
    </recommendedName>
</protein>
<dbReference type="GO" id="GO:0005524">
    <property type="term" value="F:ATP binding"/>
    <property type="evidence" value="ECO:0007669"/>
    <property type="project" value="UniProtKB-KW"/>
</dbReference>
<comment type="catalytic activity">
    <reaction evidence="7">
        <text>L-threonyl-[protein] + ATP = O-phospho-L-threonyl-[protein] + ADP + H(+)</text>
        <dbReference type="Rhea" id="RHEA:46608"/>
        <dbReference type="Rhea" id="RHEA-COMP:11060"/>
        <dbReference type="Rhea" id="RHEA-COMP:11605"/>
        <dbReference type="ChEBI" id="CHEBI:15378"/>
        <dbReference type="ChEBI" id="CHEBI:30013"/>
        <dbReference type="ChEBI" id="CHEBI:30616"/>
        <dbReference type="ChEBI" id="CHEBI:61977"/>
        <dbReference type="ChEBI" id="CHEBI:456216"/>
        <dbReference type="EC" id="2.7.11.1"/>
    </reaction>
</comment>
<dbReference type="EMBL" id="MCGT01000010">
    <property type="protein sequence ID" value="ORX56229.1"/>
    <property type="molecule type" value="Genomic_DNA"/>
</dbReference>
<dbReference type="InterPro" id="IPR031559">
    <property type="entry name" value="SMG1"/>
</dbReference>
<dbReference type="STRING" id="101127.A0A1X2GKV0"/>
<feature type="compositionally biased region" description="Low complexity" evidence="9">
    <location>
        <begin position="2229"/>
        <end position="2238"/>
    </location>
</feature>
<evidence type="ECO:0000256" key="3">
    <source>
        <dbReference type="ARBA" id="ARBA00022741"/>
    </source>
</evidence>
<dbReference type="InterPro" id="IPR003152">
    <property type="entry name" value="FATC_dom"/>
</dbReference>
<proteinExistence type="predicted"/>
<dbReference type="PANTHER" id="PTHR11139:SF71">
    <property type="entry name" value="SERINE_THREONINE-PROTEIN KINASE SMG1"/>
    <property type="match status" value="1"/>
</dbReference>
<dbReference type="PROSITE" id="PS00916">
    <property type="entry name" value="PI3_4_KINASE_2"/>
    <property type="match status" value="1"/>
</dbReference>
<dbReference type="InterPro" id="IPR036940">
    <property type="entry name" value="PI3/4_kinase_cat_sf"/>
</dbReference>
<dbReference type="SMART" id="SM00146">
    <property type="entry name" value="PI3Kc"/>
    <property type="match status" value="1"/>
</dbReference>
<keyword evidence="2" id="KW-0808">Transferase</keyword>
<accession>A0A1X2GKV0</accession>
<dbReference type="SUPFAM" id="SSF48371">
    <property type="entry name" value="ARM repeat"/>
    <property type="match status" value="2"/>
</dbReference>
<dbReference type="SUPFAM" id="SSF56112">
    <property type="entry name" value="Protein kinase-like (PK-like)"/>
    <property type="match status" value="1"/>
</dbReference>
<dbReference type="OrthoDB" id="381190at2759"/>
<evidence type="ECO:0000256" key="4">
    <source>
        <dbReference type="ARBA" id="ARBA00022777"/>
    </source>
</evidence>
<evidence type="ECO:0000313" key="13">
    <source>
        <dbReference type="Proteomes" id="UP000242146"/>
    </source>
</evidence>
<dbReference type="PROSITE" id="PS51190">
    <property type="entry name" value="FATC"/>
    <property type="match status" value="1"/>
</dbReference>
<dbReference type="Proteomes" id="UP000242146">
    <property type="component" value="Unassembled WGS sequence"/>
</dbReference>
<dbReference type="EC" id="2.7.11.1" evidence="1"/>
<feature type="region of interest" description="Disordered" evidence="9">
    <location>
        <begin position="2410"/>
        <end position="2431"/>
    </location>
</feature>
<dbReference type="InterPro" id="IPR011009">
    <property type="entry name" value="Kinase-like_dom_sf"/>
</dbReference>
<feature type="compositionally biased region" description="Low complexity" evidence="9">
    <location>
        <begin position="2410"/>
        <end position="2423"/>
    </location>
</feature>
<keyword evidence="4" id="KW-0418">Kinase</keyword>
<feature type="compositionally biased region" description="Polar residues" evidence="9">
    <location>
        <begin position="2981"/>
        <end position="3003"/>
    </location>
</feature>
<evidence type="ECO:0000256" key="9">
    <source>
        <dbReference type="SAM" id="MobiDB-lite"/>
    </source>
</evidence>
<dbReference type="SMART" id="SM01345">
    <property type="entry name" value="Rapamycin_bind"/>
    <property type="match status" value="1"/>
</dbReference>
<dbReference type="GO" id="GO:0004674">
    <property type="term" value="F:protein serine/threonine kinase activity"/>
    <property type="evidence" value="ECO:0007669"/>
    <property type="project" value="UniProtKB-EC"/>
</dbReference>
<feature type="region of interest" description="Disordered" evidence="9">
    <location>
        <begin position="2229"/>
        <end position="2274"/>
    </location>
</feature>
<dbReference type="PROSITE" id="PS50290">
    <property type="entry name" value="PI3_4_KINASE_3"/>
    <property type="match status" value="1"/>
</dbReference>
<evidence type="ECO:0000256" key="5">
    <source>
        <dbReference type="ARBA" id="ARBA00022840"/>
    </source>
</evidence>
<keyword evidence="3" id="KW-0547">Nucleotide-binding</keyword>
<sequence>MGEHVQSPPKGKSFMTHQRKKQTDPRGSCSGAPATPYTNAPSSTRTQSTKQTRSSPKNTQLLVENISPVQQFQLLMAPTLDLHQRTQIADQLYAWVLHAHDAKFADWHQRQEMMNLVELCLQSTHRIIPLMEGRRELAWKENLANALAMAACCTRLDLLVGWSTELLANPTNTATLYPPLAMRAWLLDILHQTIHASNANSFAQRQFQDYYATAILHPLLIALNQPSSIKLLPSILLVLDALNRYYPAALIFQFKQIVDLLVGWYLDPAASAKDRELLRDAWASYQACWTGSPPFALELLQQLSSDLQESLAQEAVDWESCQCLLSCFGDLLQVIGPSLENTRYSDPHWNTSMMHVENGILRLLLSQLDHSPDTLLLWLEQSTTIVITISTLSQVSQLHDLAYDYLCRLWHLRYVDPLTLLVYLVLMAKNKTLSPTVVHRLLQPKSSLLVELLDQPMDSTSFNVILNLISQFIVTSNTSVTPLIEQLQPRQPDTSPSSTPSYDQLKRSWPSLRTVPASLFPDNDAFNQAILLDPVSYGTLLLTIASAISDDKPDVRDQCLALVLLATVKVWNAGDWPALDRLLQAIFCTYSNMDTLNQTSALFLQDLATHWDTLMLNSKTIFLQFITHTTLKAKPAGYPWLTTAVVSVLDNLAFEIHTDLKKEILVCIDGFCKRHTHILDAYTLSKITFHLLECMKSPNPDLQHIGGRILASLNPFVIYQGLEKWDKSRIVKGAMMKSPNTGMFRPVHYEIAMRHLVMQHLLVDEKSRNDNEPLKDDWARRLLYVCDGLNAFKDQLPVQKVSAWMNDSTSLLTYWTMWECSRYCILSRLRTPFGGPQQTFAAFEKQLQQLVSDTNDPSSTMALQGLLLLLDRLEIQIDNAMDASQGASPHVSIIPTVPKASFLFFRTNQKTCHDYYTRIRPLMIQGAKKLQWHRMVIKHTATLLLDMAPSFPAPLAPDHTVKKADRPENRVAWFHTVNGHIRELVDVCIQHGFGDRIIGLQSWYQQFDRTSLSPKWQFDGDLGPFEASPSWQPAQTDLSWFTAAHHFAVGHDEKAIDILSAYHNHAMDDVDGILGMLHKHALDFYTSTNDFDAIVGINKRYPYLFSREMSQLLPAPTDPTAHLSQFHTLQTDPVSDPSTSLSAHVNLSRMYTSLPSSEQQPMSPQRNTQVSHRILQSIQCEQLDQQIQGRHLLELQLLTQQATSPEQLQQHAAHWLQLYRSRQLQHTPTTKQMARLTNVIAVSDCSLQPDLVPELQLATSCIARHHGNLRTASHSLAPVLDLQPSTGATLLPFMAKYEHIQWTMAQHLPTKAAALRDMTALLQELTAHAATTDQLQQQHQLLTCKIYLRIAKLLRNADKADVPRSTLTSLLSHAAMSLPPQIDNDAEFALLAKDHLYQMAIDTIGQQWGKPWYAYASHHDRQACVLLTSIHQWTHGPKSSSNLSPLLCQPQKSLASLLATLDPSDTELLEYQKSVWSLFVTYSSVSLDSSDEDTKFSTSSVVAEKLKQLIPMLSQDTQHLLLEILDRLQSVVLNHLRSAVRGYGQFLNLMDIDQLDDQQHLHRGTSRLTLTTLRLVQILGQFGDVLQDEFSTQHGTTSPLSTPWGPLQSLAWKQLAPQLFSQLKAHPSQFVQRVLGQWILTLVDTYPNEMIYPLMVHLSPSDLAQGTQETDASAAILQQCVARLQQHDANGDLWLAACRMTEELVKMTVLWEEMWLHEISALQLQVMNQWQVLDQAIKKQPINDTTFLAQYTVLMQPVIDKLAQLMAKTLDTPHIMTRHEQWFNATFGKPIRRAFDAFKRPTLQTYRKSWDRFLQLHRTMTSETNKLRMVDLDRISPYLASLRSTTIQIPGMQRTFKDNRPDDTPLLDRFGTRVMILPTKTKPKKLDMYGSNGTKYTYLFKGMEDLQLDERIMQLLTTINQLLQEDPKTNARDLYARTYAVIPLSPFSGMIQWVQHATPLFAFYKHWLQQQAQARPVFADLVLQELKAQGLKATTHRRNWPASVLRKVYQQLESSTPRDLFAKAIWQNSQDSDDWVQKSTRFARSMAVMSMVGYIIGLGDRHLDNILLDDTSGDLIHIDYTICFEKGKSLRVPERVPFRLTGNMVHALGLTSALGTSHSTKLDGTYRLAAQHTLRVLRDHKDLLLGLLEDGKMTIDSTLASISSLQKPNHRNAGFLDASRQNHGHWLDLIANLTSVASRLVDTSTARETLHQQQLQDLAAIRQQLHQAATAASTASHQPKLNDEADDDYGDDHHAPSTSEDVNEQMEQMLEQHQSNKAKLKLQQARQGLLQLANECQEWSVKHQETLTGLKGLIMSCKQSDRDDQTLLVEMECPDKEWQPWLQLREKIDQKCLGDLVMYQQLVVPWKSFLAQQDTCSIYCRLIYDVLNTGSSDTAPSAPSAAINVNVSSATSPSQSMTTSSTSPANDPSNAAAYRPLYAELRKTAKLMQHPSSTSAAAIAATPQSEVASGLEDEGCAAGNDADDDDDLDDTTLRDFDQQLTQFTDQLCVSLASLTTANEHLATPLSHPELPMAPLYMLYPDDAIGSFIGHCESVINGLVNNAIGNLGLQGFPEILPEDQWELESRIHAVAHVDQAWTGWLNLVAYLPTLDGVVRDRLKMNGVDLAKHEPDGLKLQSDIARCLPQAILRLYQMEAACRDFCQKIYECLFKSQKSVEELMHYLDTTEHDCLIKDDVKKAPKTLHLVHALFAPLNKFCSAIKAVDVKEKEEDGLDTLYRIQKSLVTRLLHKVIKQFNSIPLDAWISPMLSSWALTFDSGILQSFKSISDVLLAKVEKSCRKSLKYWHLQLLASDKMSPSCISQTELIIQCQQASHALLRDSADHVLAHYERELAVFAKERKQFHWFNAHYLQQLRPLQRTELFMHFGPQQKQIDQLIQTLHELNDRTHNKSEEWETLYQQELEYWSALLQFYTAVNHLESHRKGYPGAMAMERQITYFLDAFVQSQSHHAGPAEQSRSHASDALTPNVTTPYLSPSQQNLRASASQVHRDHSSLPSTPGTAPPLPPSSTSSASTSDRNSMSSIATQALPIKVKQVFDEIWHQLDQHVLVSGIMPLLDSIRLLELDANNDIQSAQQSAKTISDALHIMDSHRTKLMNMSHRRYTYQDLTYLIQDTIHHLDHIYSCLRGLESFVQGSVGSAATTDIKEDLVQQQGKVDVMLRVQNKLEGIDEGVDHVMSVSEQVGYAIDQAMSEDHLSLMYEGWTSWV</sequence>
<comment type="caution">
    <text evidence="12">The sequence shown here is derived from an EMBL/GenBank/DDBJ whole genome shotgun (WGS) entry which is preliminary data.</text>
</comment>
<feature type="region of interest" description="Disordered" evidence="9">
    <location>
        <begin position="1"/>
        <end position="59"/>
    </location>
</feature>
<dbReference type="GO" id="GO:0005634">
    <property type="term" value="C:nucleus"/>
    <property type="evidence" value="ECO:0007669"/>
    <property type="project" value="TreeGrafter"/>
</dbReference>
<dbReference type="GO" id="GO:0035556">
    <property type="term" value="P:intracellular signal transduction"/>
    <property type="evidence" value="ECO:0007669"/>
    <property type="project" value="UniProtKB-ARBA"/>
</dbReference>
<evidence type="ECO:0000313" key="12">
    <source>
        <dbReference type="EMBL" id="ORX56229.1"/>
    </source>
</evidence>
<dbReference type="InterPro" id="IPR050517">
    <property type="entry name" value="DDR_Repair_Kinase"/>
</dbReference>
<feature type="domain" description="PI3K/PI4K catalytic" evidence="10">
    <location>
        <begin position="1870"/>
        <end position="2209"/>
    </location>
</feature>
<reference evidence="12 13" key="1">
    <citation type="submission" date="2016-07" db="EMBL/GenBank/DDBJ databases">
        <title>Pervasive Adenine N6-methylation of Active Genes in Fungi.</title>
        <authorList>
            <consortium name="DOE Joint Genome Institute"/>
            <person name="Mondo S.J."/>
            <person name="Dannebaum R.O."/>
            <person name="Kuo R.C."/>
            <person name="Labutti K."/>
            <person name="Haridas S."/>
            <person name="Kuo A."/>
            <person name="Salamov A."/>
            <person name="Ahrendt S.R."/>
            <person name="Lipzen A."/>
            <person name="Sullivan W."/>
            <person name="Andreopoulos W.B."/>
            <person name="Clum A."/>
            <person name="Lindquist E."/>
            <person name="Daum C."/>
            <person name="Ramamoorthy G.K."/>
            <person name="Gryganskyi A."/>
            <person name="Culley D."/>
            <person name="Magnuson J.K."/>
            <person name="James T.Y."/>
            <person name="O'Malley M.A."/>
            <person name="Stajich J.E."/>
            <person name="Spatafora J.W."/>
            <person name="Visel A."/>
            <person name="Grigoriev I.V."/>
        </authorList>
    </citation>
    <scope>NUCLEOTIDE SEQUENCE [LARGE SCALE GENOMIC DNA]</scope>
    <source>
        <strain evidence="12 13">NRRL 3301</strain>
    </source>
</reference>
<evidence type="ECO:0000256" key="8">
    <source>
        <dbReference type="ARBA" id="ARBA00048679"/>
    </source>
</evidence>
<keyword evidence="13" id="KW-1185">Reference proteome</keyword>
<evidence type="ECO:0000256" key="2">
    <source>
        <dbReference type="ARBA" id="ARBA00022679"/>
    </source>
</evidence>
<dbReference type="InterPro" id="IPR000403">
    <property type="entry name" value="PI3/4_kinase_cat_dom"/>
</dbReference>
<keyword evidence="6" id="KW-0866">Nonsense-mediated mRNA decay</keyword>
<dbReference type="InterPro" id="IPR018936">
    <property type="entry name" value="PI3/4_kinase_CS"/>
</dbReference>
<dbReference type="PANTHER" id="PTHR11139">
    <property type="entry name" value="ATAXIA TELANGIECTASIA MUTATED ATM -RELATED"/>
    <property type="match status" value="1"/>
</dbReference>
<organism evidence="12 13">
    <name type="scientific">Hesseltinella vesiculosa</name>
    <dbReference type="NCBI Taxonomy" id="101127"/>
    <lineage>
        <taxon>Eukaryota</taxon>
        <taxon>Fungi</taxon>
        <taxon>Fungi incertae sedis</taxon>
        <taxon>Mucoromycota</taxon>
        <taxon>Mucoromycotina</taxon>
        <taxon>Mucoromycetes</taxon>
        <taxon>Mucorales</taxon>
        <taxon>Cunninghamellaceae</taxon>
        <taxon>Hesseltinella</taxon>
    </lineage>
</organism>
<gene>
    <name evidence="12" type="ORF">DM01DRAFT_1406563</name>
</gene>